<comment type="similarity">
    <text evidence="1">Belongs to the SEC6 family.</text>
</comment>
<keyword evidence="2" id="KW-0813">Transport</keyword>
<evidence type="ECO:0000256" key="1">
    <source>
        <dbReference type="ARBA" id="ARBA00009447"/>
    </source>
</evidence>
<dbReference type="eggNOG" id="KOG2286">
    <property type="taxonomic scope" value="Eukaryota"/>
</dbReference>
<dbReference type="Pfam" id="PF06046">
    <property type="entry name" value="Sec6"/>
    <property type="match status" value="1"/>
</dbReference>
<dbReference type="EMBL" id="CAHR02000003">
    <property type="protein sequence ID" value="CCG80623.1"/>
    <property type="molecule type" value="Genomic_DNA"/>
</dbReference>
<evidence type="ECO:0000256" key="2">
    <source>
        <dbReference type="ARBA" id="ARBA00022448"/>
    </source>
</evidence>
<evidence type="ECO:0000256" key="3">
    <source>
        <dbReference type="ARBA" id="ARBA00022483"/>
    </source>
</evidence>
<dbReference type="VEuPathDB" id="FungiDB:TAPDE_000149"/>
<gene>
    <name evidence="4" type="ORF">TAPDE_000149</name>
</gene>
<dbReference type="OrthoDB" id="190098at2759"/>
<evidence type="ECO:0000313" key="4">
    <source>
        <dbReference type="EMBL" id="CCG80623.1"/>
    </source>
</evidence>
<dbReference type="PANTHER" id="PTHR21292:SF1">
    <property type="entry name" value="EXOCYST COMPLEX COMPONENT 3"/>
    <property type="match status" value="1"/>
</dbReference>
<keyword evidence="3" id="KW-0268">Exocytosis</keyword>
<dbReference type="Proteomes" id="UP000013776">
    <property type="component" value="Unassembled WGS sequence"/>
</dbReference>
<dbReference type="GO" id="GO:0006887">
    <property type="term" value="P:exocytosis"/>
    <property type="evidence" value="ECO:0007669"/>
    <property type="project" value="UniProtKB-KW"/>
</dbReference>
<sequence length="684" mass="78273">MTDVKVELDKIEKARQSSQAMVQDFEMINAVSKCHINFVQTLGMVNSLNNMQSTLDTLREQLLDDQASQDQSSPNLLVIHYHLSKLLDFHDTAMRQSTKARKDVQETLKRYFAPLKRFSQEFEAHLQNISSTLLDTLRSGDPSLIVRLAKIIYLEDQNDTKAQTLQDAQKSQKTSDGTSKKSYNAIAGDARALRGYKALFLQSIETSIAEDFKGCSEAFEEPADLLDNLDWIFQDLALVQAELTIRTPRDWDIFKVFLSFYHGNTYHLLNTVLAKNPDGSTILKLLEWVKLYTSTMKTEFDVDVKTLTPKLLDGKDNELIEDYLQLIVKKVEEWTFNLEKTEMASFTNRTEQPEMTPDGIYGMQGAVIMFQMVSQQIDVAADSGQGRVLANVVSECVRIMKDTQSHWLTTLDREILSVERFNSTVKDAEEPLPGLPDYTIALANDQIRSADYCESISARISPLVSTKYSKMIVESLSVATDGFLDLAKSCLLGLIRIIQKDVKDTFRNLFTKEWYGGNSMSLIIGTYREYIQDCRDHLNDLLLDFFLEELLDSFLREYINAMVNNRKATFKIPIVLEHIPGEIGIAFNLFAENMEMSTLQQRFDVLEMVIAFIQTDKTTISEDWHRLKLSCWDARPDVIEGILERRDDLNKKELKLLMEILRRDANIDVEQGQSKTLMGDIFKK</sequence>
<dbReference type="PANTHER" id="PTHR21292">
    <property type="entry name" value="EXOCYST COMPLEX COMPONENT SEC6-RELATED"/>
    <property type="match status" value="1"/>
</dbReference>
<dbReference type="STRING" id="1097556.R4XBB7"/>
<organism evidence="4 5">
    <name type="scientific">Taphrina deformans (strain PYCC 5710 / ATCC 11124 / CBS 356.35 / IMI 108563 / JCM 9778 / NBRC 8474)</name>
    <name type="common">Peach leaf curl fungus</name>
    <name type="synonym">Lalaria deformans</name>
    <dbReference type="NCBI Taxonomy" id="1097556"/>
    <lineage>
        <taxon>Eukaryota</taxon>
        <taxon>Fungi</taxon>
        <taxon>Dikarya</taxon>
        <taxon>Ascomycota</taxon>
        <taxon>Taphrinomycotina</taxon>
        <taxon>Taphrinomycetes</taxon>
        <taxon>Taphrinales</taxon>
        <taxon>Taphrinaceae</taxon>
        <taxon>Taphrina</taxon>
    </lineage>
</organism>
<protein>
    <submittedName>
        <fullName evidence="4">Exocyst complex component sec6</fullName>
    </submittedName>
</protein>
<comment type="caution">
    <text evidence="4">The sequence shown here is derived from an EMBL/GenBank/DDBJ whole genome shotgun (WGS) entry which is preliminary data.</text>
</comment>
<dbReference type="InterPro" id="IPR042532">
    <property type="entry name" value="EXOC3/Sec6_C"/>
</dbReference>
<evidence type="ECO:0000313" key="5">
    <source>
        <dbReference type="Proteomes" id="UP000013776"/>
    </source>
</evidence>
<dbReference type="Gene3D" id="1.10.357.50">
    <property type="match status" value="1"/>
</dbReference>
<name>R4XBB7_TAPDE</name>
<keyword evidence="5" id="KW-1185">Reference proteome</keyword>
<accession>R4XBB7</accession>
<proteinExistence type="inferred from homology"/>
<dbReference type="FunFam" id="1.10.357.50:FF:000006">
    <property type="entry name" value="Exocyst complex component sec6"/>
    <property type="match status" value="1"/>
</dbReference>
<dbReference type="GO" id="GO:0051601">
    <property type="term" value="P:exocyst localization"/>
    <property type="evidence" value="ECO:0007669"/>
    <property type="project" value="TreeGrafter"/>
</dbReference>
<dbReference type="AlphaFoldDB" id="R4XBB7"/>
<dbReference type="InterPro" id="IPR010326">
    <property type="entry name" value="EXOC3/Sec6"/>
</dbReference>
<dbReference type="Gene3D" id="1.10.357.70">
    <property type="entry name" value="Exocyst complex component Sec6, C-terminal domain"/>
    <property type="match status" value="1"/>
</dbReference>
<reference evidence="4 5" key="1">
    <citation type="journal article" date="2013" name="MBio">
        <title>Genome sequencing of the plant pathogen Taphrina deformans, the causal agent of peach leaf curl.</title>
        <authorList>
            <person name="Cisse O.H."/>
            <person name="Almeida J.M.G.C.F."/>
            <person name="Fonseca A."/>
            <person name="Kumar A.A."/>
            <person name="Salojaervi J."/>
            <person name="Overmyer K."/>
            <person name="Hauser P.M."/>
            <person name="Pagni M."/>
        </authorList>
    </citation>
    <scope>NUCLEOTIDE SEQUENCE [LARGE SCALE GENOMIC DNA]</scope>
    <source>
        <strain evidence="5">PYCC 5710 / ATCC 11124 / CBS 356.35 / IMI 108563 / JCM 9778 / NBRC 8474</strain>
    </source>
</reference>
<dbReference type="GO" id="GO:0000149">
    <property type="term" value="F:SNARE binding"/>
    <property type="evidence" value="ECO:0007669"/>
    <property type="project" value="TreeGrafter"/>
</dbReference>
<dbReference type="GO" id="GO:0000145">
    <property type="term" value="C:exocyst"/>
    <property type="evidence" value="ECO:0007669"/>
    <property type="project" value="InterPro"/>
</dbReference>